<keyword evidence="2" id="KW-0805">Transcription regulation</keyword>
<dbReference type="EMBL" id="NMQW01000001">
    <property type="protein sequence ID" value="OXM88423.1"/>
    <property type="molecule type" value="Genomic_DNA"/>
</dbReference>
<evidence type="ECO:0000256" key="3">
    <source>
        <dbReference type="ARBA" id="ARBA00023125"/>
    </source>
</evidence>
<dbReference type="InterPro" id="IPR011006">
    <property type="entry name" value="CheY-like_superfamily"/>
</dbReference>
<dbReference type="Gene3D" id="3.40.50.2300">
    <property type="match status" value="1"/>
</dbReference>
<evidence type="ECO:0000256" key="2">
    <source>
        <dbReference type="ARBA" id="ARBA00023015"/>
    </source>
</evidence>
<evidence type="ECO:0000256" key="5">
    <source>
        <dbReference type="PROSITE-ProRule" id="PRU00169"/>
    </source>
</evidence>
<organism evidence="7 8">
    <name type="scientific">Paenibacillus rigui</name>
    <dbReference type="NCBI Taxonomy" id="554312"/>
    <lineage>
        <taxon>Bacteria</taxon>
        <taxon>Bacillati</taxon>
        <taxon>Bacillota</taxon>
        <taxon>Bacilli</taxon>
        <taxon>Bacillales</taxon>
        <taxon>Paenibacillaceae</taxon>
        <taxon>Paenibacillus</taxon>
    </lineage>
</organism>
<proteinExistence type="predicted"/>
<dbReference type="InterPro" id="IPR011990">
    <property type="entry name" value="TPR-like_helical_dom_sf"/>
</dbReference>
<keyword evidence="8" id="KW-1185">Reference proteome</keyword>
<dbReference type="InterPro" id="IPR051677">
    <property type="entry name" value="AfsR-DnrI-RedD_regulator"/>
</dbReference>
<dbReference type="GO" id="GO:0003677">
    <property type="term" value="F:DNA binding"/>
    <property type="evidence" value="ECO:0007669"/>
    <property type="project" value="UniProtKB-KW"/>
</dbReference>
<dbReference type="Gene3D" id="1.10.10.10">
    <property type="entry name" value="Winged helix-like DNA-binding domain superfamily/Winged helix DNA-binding domain"/>
    <property type="match status" value="1"/>
</dbReference>
<evidence type="ECO:0000256" key="1">
    <source>
        <dbReference type="ARBA" id="ARBA00023012"/>
    </source>
</evidence>
<dbReference type="OrthoDB" id="3190595at2"/>
<protein>
    <recommendedName>
        <fullName evidence="6">Response regulatory domain-containing protein</fullName>
    </recommendedName>
</protein>
<dbReference type="SMART" id="SM01043">
    <property type="entry name" value="BTAD"/>
    <property type="match status" value="1"/>
</dbReference>
<dbReference type="SUPFAM" id="SSF52172">
    <property type="entry name" value="CheY-like"/>
    <property type="match status" value="1"/>
</dbReference>
<dbReference type="GO" id="GO:0000160">
    <property type="term" value="P:phosphorelay signal transduction system"/>
    <property type="evidence" value="ECO:0007669"/>
    <property type="project" value="UniProtKB-KW"/>
</dbReference>
<dbReference type="Proteomes" id="UP000215509">
    <property type="component" value="Unassembled WGS sequence"/>
</dbReference>
<keyword evidence="5" id="KW-0597">Phosphoprotein</keyword>
<feature type="modified residue" description="4-aspartylphosphate" evidence="5">
    <location>
        <position position="35"/>
    </location>
</feature>
<dbReference type="GO" id="GO:0006355">
    <property type="term" value="P:regulation of DNA-templated transcription"/>
    <property type="evidence" value="ECO:0007669"/>
    <property type="project" value="InterPro"/>
</dbReference>
<keyword evidence="1" id="KW-0902">Two-component regulatory system</keyword>
<dbReference type="Pfam" id="PF03704">
    <property type="entry name" value="BTAD"/>
    <property type="match status" value="1"/>
</dbReference>
<dbReference type="SUPFAM" id="SSF46894">
    <property type="entry name" value="C-terminal effector domain of the bipartite response regulators"/>
    <property type="match status" value="1"/>
</dbReference>
<keyword evidence="3" id="KW-0238">DNA-binding</keyword>
<sequence length="366" mass="42081">MLADTGEVEVAGKFVNPLRGIEAVIQACPDVVFLDMDMPELGGIQVAERLLQSLPDLHIVFVTAYNDFAVQAFELQAVDYLLKPVRRERLLKTLKRLQKPAPPASREDTLPAEGEAPSLMIRLLRNLQFELSGQETLFIRWRTTKTQELFAYLFHHRNQPVHKDTLIELLWPELDYMKASTHLYTSVYQVRKTLASLKDYMRVCNGDEGYRLETTGVIVDSEEWEKGVVDAQAIGEENLAAHKALMDLYRGDYLQECDYWWAESERQRLKMLWLNHATALADYCFAAGETSEAISLYHKIQAWQPYVGHSYYQLMQMYDAMGNRPGVEEQFKSLASLLSSELNEAPEPHIVAWHEQWKRRNQGAPA</sequence>
<dbReference type="SMART" id="SM00448">
    <property type="entry name" value="REC"/>
    <property type="match status" value="1"/>
</dbReference>
<accession>A0A229UYF6</accession>
<dbReference type="PANTHER" id="PTHR35807:SF2">
    <property type="entry name" value="TRANSCRIPTIONAL ACTIVATOR DOMAIN"/>
    <property type="match status" value="1"/>
</dbReference>
<dbReference type="InterPro" id="IPR005158">
    <property type="entry name" value="BTAD"/>
</dbReference>
<keyword evidence="4" id="KW-0804">Transcription</keyword>
<name>A0A229UYF6_9BACL</name>
<dbReference type="SUPFAM" id="SSF48452">
    <property type="entry name" value="TPR-like"/>
    <property type="match status" value="1"/>
</dbReference>
<comment type="caution">
    <text evidence="7">The sequence shown here is derived from an EMBL/GenBank/DDBJ whole genome shotgun (WGS) entry which is preliminary data.</text>
</comment>
<evidence type="ECO:0000313" key="7">
    <source>
        <dbReference type="EMBL" id="OXM88423.1"/>
    </source>
</evidence>
<feature type="domain" description="Response regulatory" evidence="6">
    <location>
        <begin position="1"/>
        <end position="98"/>
    </location>
</feature>
<dbReference type="PANTHER" id="PTHR35807">
    <property type="entry name" value="TRANSCRIPTIONAL REGULATOR REDD-RELATED"/>
    <property type="match status" value="1"/>
</dbReference>
<evidence type="ECO:0000313" key="8">
    <source>
        <dbReference type="Proteomes" id="UP000215509"/>
    </source>
</evidence>
<dbReference type="InterPro" id="IPR001789">
    <property type="entry name" value="Sig_transdc_resp-reg_receiver"/>
</dbReference>
<evidence type="ECO:0000256" key="4">
    <source>
        <dbReference type="ARBA" id="ARBA00023163"/>
    </source>
</evidence>
<dbReference type="PROSITE" id="PS50110">
    <property type="entry name" value="RESPONSE_REGULATORY"/>
    <property type="match status" value="1"/>
</dbReference>
<dbReference type="InterPro" id="IPR016032">
    <property type="entry name" value="Sig_transdc_resp-reg_C-effctor"/>
</dbReference>
<reference evidence="7 8" key="1">
    <citation type="submission" date="2017-07" db="EMBL/GenBank/DDBJ databases">
        <title>Genome sequencing and assembly of Paenibacillus rigui.</title>
        <authorList>
            <person name="Mayilraj S."/>
        </authorList>
    </citation>
    <scope>NUCLEOTIDE SEQUENCE [LARGE SCALE GENOMIC DNA]</scope>
    <source>
        <strain evidence="7 8">JCM 16352</strain>
    </source>
</reference>
<gene>
    <name evidence="7" type="ORF">CF651_00605</name>
</gene>
<dbReference type="AlphaFoldDB" id="A0A229UYF6"/>
<dbReference type="Pfam" id="PF00072">
    <property type="entry name" value="Response_reg"/>
    <property type="match status" value="1"/>
</dbReference>
<evidence type="ECO:0000259" key="6">
    <source>
        <dbReference type="PROSITE" id="PS50110"/>
    </source>
</evidence>
<dbReference type="InterPro" id="IPR036388">
    <property type="entry name" value="WH-like_DNA-bd_sf"/>
</dbReference>
<dbReference type="Gene3D" id="1.25.40.10">
    <property type="entry name" value="Tetratricopeptide repeat domain"/>
    <property type="match status" value="1"/>
</dbReference>